<evidence type="ECO:0008006" key="9">
    <source>
        <dbReference type="Google" id="ProtNLM"/>
    </source>
</evidence>
<keyword evidence="2" id="KW-1277">Toxin-antitoxin system</keyword>
<evidence type="ECO:0000256" key="1">
    <source>
        <dbReference type="ARBA" id="ARBA00022553"/>
    </source>
</evidence>
<dbReference type="SUPFAM" id="SSF81593">
    <property type="entry name" value="Nucleotidyltransferase substrate binding subunit/domain"/>
    <property type="match status" value="1"/>
</dbReference>
<keyword evidence="6" id="KW-0175">Coiled coil</keyword>
<accession>C6A082</accession>
<keyword evidence="3" id="KW-0540">Nuclease</keyword>
<name>C6A082_THESM</name>
<dbReference type="PANTHER" id="PTHR33397:SF5">
    <property type="entry name" value="RNASE YUTE-RELATED"/>
    <property type="match status" value="1"/>
</dbReference>
<dbReference type="GO" id="GO:0110001">
    <property type="term" value="C:toxin-antitoxin complex"/>
    <property type="evidence" value="ECO:0007669"/>
    <property type="project" value="InterPro"/>
</dbReference>
<dbReference type="InterPro" id="IPR037038">
    <property type="entry name" value="HepT-like_sf"/>
</dbReference>
<evidence type="ECO:0000256" key="3">
    <source>
        <dbReference type="ARBA" id="ARBA00022722"/>
    </source>
</evidence>
<evidence type="ECO:0000256" key="2">
    <source>
        <dbReference type="ARBA" id="ARBA00022649"/>
    </source>
</evidence>
<dbReference type="AlphaFoldDB" id="C6A082"/>
<protein>
    <recommendedName>
        <fullName evidence="9">DUF86 domain-containing protein</fullName>
    </recommendedName>
</protein>
<dbReference type="Proteomes" id="UP000009079">
    <property type="component" value="Chromosome"/>
</dbReference>
<feature type="coiled-coil region" evidence="6">
    <location>
        <begin position="10"/>
        <end position="37"/>
    </location>
</feature>
<reference evidence="7 8" key="1">
    <citation type="journal article" date="2009" name="Appl. Environ. Microbiol.">
        <title>Metabolic versatility and indigenous origin of the archaeon Thermococcus sibiricus, isolated from a siberian oil reservoir, as revealed by genome analysis.</title>
        <authorList>
            <person name="Mardanov A.V."/>
            <person name="Ravin N.V."/>
            <person name="Svetlitchnyi V.A."/>
            <person name="Beletsky A.V."/>
            <person name="Miroshnichenko M.L."/>
            <person name="Bonch-Osmolovskaya E.A."/>
            <person name="Skryabin K.G."/>
        </authorList>
    </citation>
    <scope>NUCLEOTIDE SEQUENCE [LARGE SCALE GENOMIC DNA]</scope>
    <source>
        <strain evidence="8">DSM 12597 / MM 739</strain>
    </source>
</reference>
<comment type="similarity">
    <text evidence="5">Belongs to the HepT RNase toxin family.</text>
</comment>
<organism evidence="7 8">
    <name type="scientific">Thermococcus sibiricus (strain DSM 12597 / MM 739)</name>
    <dbReference type="NCBI Taxonomy" id="604354"/>
    <lineage>
        <taxon>Archaea</taxon>
        <taxon>Methanobacteriati</taxon>
        <taxon>Methanobacteriota</taxon>
        <taxon>Thermococci</taxon>
        <taxon>Thermococcales</taxon>
        <taxon>Thermococcaceae</taxon>
        <taxon>Thermococcus</taxon>
    </lineage>
</organism>
<dbReference type="PANTHER" id="PTHR33397">
    <property type="entry name" value="UPF0331 PROTEIN YUTE"/>
    <property type="match status" value="1"/>
</dbReference>
<evidence type="ECO:0000256" key="4">
    <source>
        <dbReference type="ARBA" id="ARBA00022801"/>
    </source>
</evidence>
<dbReference type="HOGENOM" id="CLU_142825_1_0_2"/>
<dbReference type="STRING" id="604354.TSIB_2016"/>
<proteinExistence type="inferred from homology"/>
<dbReference type="NCBIfam" id="NF047751">
    <property type="entry name" value="HepT_toxin"/>
    <property type="match status" value="1"/>
</dbReference>
<keyword evidence="1" id="KW-0597">Phosphoprotein</keyword>
<evidence type="ECO:0000256" key="6">
    <source>
        <dbReference type="SAM" id="Coils"/>
    </source>
</evidence>
<dbReference type="GO" id="GO:0016787">
    <property type="term" value="F:hydrolase activity"/>
    <property type="evidence" value="ECO:0007669"/>
    <property type="project" value="UniProtKB-KW"/>
</dbReference>
<dbReference type="InterPro" id="IPR052379">
    <property type="entry name" value="Type_VII_TA_RNase"/>
</dbReference>
<dbReference type="eggNOG" id="arCOG02109">
    <property type="taxonomic scope" value="Archaea"/>
</dbReference>
<dbReference type="Gene3D" id="1.20.120.580">
    <property type="entry name" value="bsu32300-like"/>
    <property type="match status" value="1"/>
</dbReference>
<keyword evidence="4" id="KW-0378">Hydrolase</keyword>
<evidence type="ECO:0000313" key="7">
    <source>
        <dbReference type="EMBL" id="ACS91063.1"/>
    </source>
</evidence>
<dbReference type="Pfam" id="PF01934">
    <property type="entry name" value="HepT-like"/>
    <property type="match status" value="1"/>
</dbReference>
<sequence>MGGISLEYDKEKIMKRVSEAENALQNLRELSSFSEEDFLKNKHYISSAKYNLLVAIEACIDIAYHLISKNRMRLPQDYADTFRVLVENGIISEHLGKRLMLMVRFRNRLVHIYWEINDKKIYHYLKDDVRDVEEFLNKIRETLRE</sequence>
<dbReference type="GO" id="GO:0004540">
    <property type="term" value="F:RNA nuclease activity"/>
    <property type="evidence" value="ECO:0007669"/>
    <property type="project" value="InterPro"/>
</dbReference>
<keyword evidence="8" id="KW-1185">Reference proteome</keyword>
<gene>
    <name evidence="7" type="ordered locus">TSIB_2016</name>
</gene>
<evidence type="ECO:0000256" key="5">
    <source>
        <dbReference type="ARBA" id="ARBA00024207"/>
    </source>
</evidence>
<evidence type="ECO:0000313" key="8">
    <source>
        <dbReference type="Proteomes" id="UP000009079"/>
    </source>
</evidence>
<dbReference type="InterPro" id="IPR008201">
    <property type="entry name" value="HepT-like"/>
</dbReference>
<dbReference type="EMBL" id="CP001463">
    <property type="protein sequence ID" value="ACS91063.1"/>
    <property type="molecule type" value="Genomic_DNA"/>
</dbReference>
<dbReference type="KEGG" id="tsi:TSIB_2016"/>